<evidence type="ECO:0000256" key="4">
    <source>
        <dbReference type="ARBA" id="ARBA00022884"/>
    </source>
</evidence>
<dbReference type="Proteomes" id="UP000824175">
    <property type="component" value="Unassembled WGS sequence"/>
</dbReference>
<dbReference type="InterPro" id="IPR017705">
    <property type="entry name" value="Ribonuclease_Y"/>
</dbReference>
<evidence type="ECO:0000256" key="2">
    <source>
        <dbReference type="ARBA" id="ARBA00022759"/>
    </source>
</evidence>
<comment type="function">
    <text evidence="5">Endoribonuclease that initiates mRNA decay.</text>
</comment>
<comment type="caution">
    <text evidence="9">The sequence shown here is derived from an EMBL/GenBank/DDBJ whole genome shotgun (WGS) entry which is preliminary data.</text>
</comment>
<dbReference type="GO" id="GO:0003723">
    <property type="term" value="F:RNA binding"/>
    <property type="evidence" value="ECO:0007669"/>
    <property type="project" value="UniProtKB-UniRule"/>
</dbReference>
<dbReference type="InterPro" id="IPR004088">
    <property type="entry name" value="KH_dom_type_1"/>
</dbReference>
<dbReference type="AlphaFoldDB" id="A0A9D1HML2"/>
<evidence type="ECO:0000256" key="5">
    <source>
        <dbReference type="HAMAP-Rule" id="MF_00335"/>
    </source>
</evidence>
<dbReference type="NCBIfam" id="TIGR03319">
    <property type="entry name" value="RNase_Y"/>
    <property type="match status" value="1"/>
</dbReference>
<dbReference type="Pfam" id="PF01966">
    <property type="entry name" value="HD"/>
    <property type="match status" value="1"/>
</dbReference>
<dbReference type="SMART" id="SM00322">
    <property type="entry name" value="KH"/>
    <property type="match status" value="1"/>
</dbReference>
<accession>A0A9D1HML2</accession>
<dbReference type="PROSITE" id="PS51831">
    <property type="entry name" value="HD"/>
    <property type="match status" value="1"/>
</dbReference>
<dbReference type="InterPro" id="IPR004087">
    <property type="entry name" value="KH_dom"/>
</dbReference>
<dbReference type="CDD" id="cd22431">
    <property type="entry name" value="KH-I_RNaseY"/>
    <property type="match status" value="1"/>
</dbReference>
<sequence length="517" mass="57684">MDNVIFTFLSYVLAIALGMGVMKLIHSLNISKANVSAAKIIEDANSKADNLIKEAILDGKNQAYELKLEAEKEIKAKKKEVNDFENKLLQREQSIDRRDIALQGREDSLEQKANQLNDQQIELDNMEALLKEKINSKISELEKIAEMTASEAKEELFKQVEQKVAQETVAYIKEQEEEAKAKASQMAREIIATAISRYAQEETVEKTVSVVSLPSEEMKGRIIGREGRNIKAIESATGVDLIIDDTPEAITLSSFDPIRREIARISLEKLIHDGRIQPGRIEEVVERTRNEINETIRQAGEDAIFQLGISRMDKELVFMIGKLKYRTSYGQNGLQHSLEVAHLAGIMAAELGLNQQLAKRAGLLHDLGKSIDYEVEGSHVEIGAKYAKKHGENAVVINAIESHHGDVPATSVISVLVAAADTLSAARPGSRLESLENYIQRLERLEEIGSSFEGVERTFAIQAGREIRVVVKPDKVDDLQAHKLARDIKEKIENELTYPGHIKVTVIREVRANEIAK</sequence>
<keyword evidence="2 5" id="KW-0255">Endonuclease</keyword>
<dbReference type="HAMAP" id="MF_00335">
    <property type="entry name" value="RNase_Y"/>
    <property type="match status" value="1"/>
</dbReference>
<reference evidence="9" key="2">
    <citation type="journal article" date="2021" name="PeerJ">
        <title>Extensive microbial diversity within the chicken gut microbiome revealed by metagenomics and culture.</title>
        <authorList>
            <person name="Gilroy R."/>
            <person name="Ravi A."/>
            <person name="Getino M."/>
            <person name="Pursley I."/>
            <person name="Horton D.L."/>
            <person name="Alikhan N.F."/>
            <person name="Baker D."/>
            <person name="Gharbi K."/>
            <person name="Hall N."/>
            <person name="Watson M."/>
            <person name="Adriaenssens E.M."/>
            <person name="Foster-Nyarko E."/>
            <person name="Jarju S."/>
            <person name="Secka A."/>
            <person name="Antonio M."/>
            <person name="Oren A."/>
            <person name="Chaudhuri R.R."/>
            <person name="La Ragione R."/>
            <person name="Hildebrand F."/>
            <person name="Pallen M.J."/>
        </authorList>
    </citation>
    <scope>NUCLEOTIDE SEQUENCE</scope>
    <source>
        <strain evidence="9">CHK195-11698</strain>
    </source>
</reference>
<dbReference type="GO" id="GO:0005886">
    <property type="term" value="C:plasma membrane"/>
    <property type="evidence" value="ECO:0007669"/>
    <property type="project" value="UniProtKB-UniRule"/>
</dbReference>
<dbReference type="GO" id="GO:0004521">
    <property type="term" value="F:RNA endonuclease activity"/>
    <property type="evidence" value="ECO:0007669"/>
    <property type="project" value="UniProtKB-UniRule"/>
</dbReference>
<dbReference type="Pfam" id="PF00013">
    <property type="entry name" value="KH_1"/>
    <property type="match status" value="1"/>
</dbReference>
<reference evidence="9" key="1">
    <citation type="submission" date="2020-10" db="EMBL/GenBank/DDBJ databases">
        <authorList>
            <person name="Gilroy R."/>
        </authorList>
    </citation>
    <scope>NUCLEOTIDE SEQUENCE</scope>
    <source>
        <strain evidence="9">CHK195-11698</strain>
    </source>
</reference>
<feature type="coiled-coil region" evidence="7">
    <location>
        <begin position="60"/>
        <end position="136"/>
    </location>
</feature>
<proteinExistence type="inferred from homology"/>
<keyword evidence="1 5" id="KW-0540">Nuclease</keyword>
<evidence type="ECO:0000256" key="1">
    <source>
        <dbReference type="ARBA" id="ARBA00022722"/>
    </source>
</evidence>
<evidence type="ECO:0000313" key="10">
    <source>
        <dbReference type="Proteomes" id="UP000824175"/>
    </source>
</evidence>
<dbReference type="Gene3D" id="1.10.3210.10">
    <property type="entry name" value="Hypothetical protein af1432"/>
    <property type="match status" value="1"/>
</dbReference>
<dbReference type="InterPro" id="IPR036612">
    <property type="entry name" value="KH_dom_type_1_sf"/>
</dbReference>
<keyword evidence="4 5" id="KW-0694">RNA-binding</keyword>
<organism evidence="9 10">
    <name type="scientific">Candidatus Fimiplasma intestinipullorum</name>
    <dbReference type="NCBI Taxonomy" id="2840825"/>
    <lineage>
        <taxon>Bacteria</taxon>
        <taxon>Bacillati</taxon>
        <taxon>Bacillota</taxon>
        <taxon>Clostridia</taxon>
        <taxon>Eubacteriales</taxon>
        <taxon>Candidatus Fimiplasma</taxon>
    </lineage>
</organism>
<dbReference type="GO" id="GO:0006402">
    <property type="term" value="P:mRNA catabolic process"/>
    <property type="evidence" value="ECO:0007669"/>
    <property type="project" value="UniProtKB-UniRule"/>
</dbReference>
<dbReference type="GO" id="GO:0016787">
    <property type="term" value="F:hydrolase activity"/>
    <property type="evidence" value="ECO:0007669"/>
    <property type="project" value="UniProtKB-KW"/>
</dbReference>
<evidence type="ECO:0000256" key="7">
    <source>
        <dbReference type="SAM" id="Coils"/>
    </source>
</evidence>
<keyword evidence="3 5" id="KW-0378">Hydrolase</keyword>
<dbReference type="Gene3D" id="3.30.1370.10">
    <property type="entry name" value="K Homology domain, type 1"/>
    <property type="match status" value="1"/>
</dbReference>
<name>A0A9D1HML2_9FIRM</name>
<dbReference type="PANTHER" id="PTHR12826:SF15">
    <property type="entry name" value="RIBONUCLEASE Y"/>
    <property type="match status" value="1"/>
</dbReference>
<comment type="similarity">
    <text evidence="5">Belongs to the RNase Y family.</text>
</comment>
<dbReference type="InterPro" id="IPR006674">
    <property type="entry name" value="HD_domain"/>
</dbReference>
<dbReference type="Pfam" id="PF12072">
    <property type="entry name" value="RNase_Y_N"/>
    <property type="match status" value="1"/>
</dbReference>
<feature type="domain" description="HD" evidence="8">
    <location>
        <begin position="333"/>
        <end position="426"/>
    </location>
</feature>
<dbReference type="SUPFAM" id="SSF109604">
    <property type="entry name" value="HD-domain/PDEase-like"/>
    <property type="match status" value="1"/>
</dbReference>
<evidence type="ECO:0000256" key="6">
    <source>
        <dbReference type="NCBIfam" id="TIGR03319"/>
    </source>
</evidence>
<dbReference type="SMART" id="SM00471">
    <property type="entry name" value="HDc"/>
    <property type="match status" value="1"/>
</dbReference>
<dbReference type="EC" id="3.1.-.-" evidence="5 6"/>
<keyword evidence="7" id="KW-0175">Coiled coil</keyword>
<dbReference type="EMBL" id="DVMJ01000036">
    <property type="protein sequence ID" value="HIU13298.1"/>
    <property type="molecule type" value="Genomic_DNA"/>
</dbReference>
<dbReference type="NCBIfam" id="TIGR00277">
    <property type="entry name" value="HDIG"/>
    <property type="match status" value="1"/>
</dbReference>
<dbReference type="CDD" id="cd00077">
    <property type="entry name" value="HDc"/>
    <property type="match status" value="1"/>
</dbReference>
<protein>
    <recommendedName>
        <fullName evidence="5 6">Ribonuclease Y</fullName>
        <shortName evidence="5">RNase Y</shortName>
        <ecNumber evidence="5 6">3.1.-.-</ecNumber>
    </recommendedName>
</protein>
<evidence type="ECO:0000256" key="3">
    <source>
        <dbReference type="ARBA" id="ARBA00022801"/>
    </source>
</evidence>
<dbReference type="PANTHER" id="PTHR12826">
    <property type="entry name" value="RIBONUCLEASE Y"/>
    <property type="match status" value="1"/>
</dbReference>
<dbReference type="InterPro" id="IPR022711">
    <property type="entry name" value="RNase_Y_N"/>
</dbReference>
<dbReference type="PROSITE" id="PS50084">
    <property type="entry name" value="KH_TYPE_1"/>
    <property type="match status" value="1"/>
</dbReference>
<dbReference type="InterPro" id="IPR003607">
    <property type="entry name" value="HD/PDEase_dom"/>
</dbReference>
<gene>
    <name evidence="5 9" type="primary">rny</name>
    <name evidence="9" type="ORF">IAD15_04440</name>
</gene>
<dbReference type="InterPro" id="IPR006675">
    <property type="entry name" value="HDIG_dom"/>
</dbReference>
<evidence type="ECO:0000259" key="8">
    <source>
        <dbReference type="PROSITE" id="PS51831"/>
    </source>
</evidence>
<dbReference type="SUPFAM" id="SSF54791">
    <property type="entry name" value="Eukaryotic type KH-domain (KH-domain type I)"/>
    <property type="match status" value="1"/>
</dbReference>
<evidence type="ECO:0000313" key="9">
    <source>
        <dbReference type="EMBL" id="HIU13298.1"/>
    </source>
</evidence>